<protein>
    <submittedName>
        <fullName evidence="1">Uncharacterized protein</fullName>
    </submittedName>
</protein>
<proteinExistence type="predicted"/>
<reference evidence="1" key="1">
    <citation type="submission" date="2022-08" db="EMBL/GenBank/DDBJ databases">
        <title>Genome Sequence of the sulphate-reducing bacterium, Pseudodesulfovibrio portus JCM14722.</title>
        <authorList>
            <person name="Kondo R."/>
            <person name="Kataoka T."/>
        </authorList>
    </citation>
    <scope>NUCLEOTIDE SEQUENCE</scope>
    <source>
        <strain evidence="1">JCM 14722</strain>
    </source>
</reference>
<keyword evidence="2" id="KW-1185">Reference proteome</keyword>
<gene>
    <name evidence="1" type="ORF">JCM14722_18640</name>
</gene>
<evidence type="ECO:0000313" key="1">
    <source>
        <dbReference type="EMBL" id="BDQ34322.1"/>
    </source>
</evidence>
<sequence length="73" mass="8188">MIRLAFGAVPNAVAVRFGKKHTPTRNTGVRPSKVSCVWDSRLRFRPRRLALTTGATPPTSPRMSSYHGRYLYA</sequence>
<dbReference type="Proteomes" id="UP001061361">
    <property type="component" value="Chromosome"/>
</dbReference>
<accession>A0ABN6RWF2</accession>
<name>A0ABN6RWF2_9BACT</name>
<evidence type="ECO:0000313" key="2">
    <source>
        <dbReference type="Proteomes" id="UP001061361"/>
    </source>
</evidence>
<organism evidence="1 2">
    <name type="scientific">Pseudodesulfovibrio portus</name>
    <dbReference type="NCBI Taxonomy" id="231439"/>
    <lineage>
        <taxon>Bacteria</taxon>
        <taxon>Pseudomonadati</taxon>
        <taxon>Thermodesulfobacteriota</taxon>
        <taxon>Desulfovibrionia</taxon>
        <taxon>Desulfovibrionales</taxon>
        <taxon>Desulfovibrionaceae</taxon>
    </lineage>
</organism>
<dbReference type="EMBL" id="AP026708">
    <property type="protein sequence ID" value="BDQ34322.1"/>
    <property type="molecule type" value="Genomic_DNA"/>
</dbReference>